<evidence type="ECO:0000259" key="4">
    <source>
        <dbReference type="Pfam" id="PF20497"/>
    </source>
</evidence>
<organism evidence="5 6">
    <name type="scientific">Emericellopsis atlantica</name>
    <dbReference type="NCBI Taxonomy" id="2614577"/>
    <lineage>
        <taxon>Eukaryota</taxon>
        <taxon>Fungi</taxon>
        <taxon>Dikarya</taxon>
        <taxon>Ascomycota</taxon>
        <taxon>Pezizomycotina</taxon>
        <taxon>Sordariomycetes</taxon>
        <taxon>Hypocreomycetidae</taxon>
        <taxon>Hypocreales</taxon>
        <taxon>Bionectriaceae</taxon>
        <taxon>Emericellopsis</taxon>
    </lineage>
</organism>
<feature type="region of interest" description="Disordered" evidence="2">
    <location>
        <begin position="513"/>
        <end position="715"/>
    </location>
</feature>
<accession>A0A9P7ZSU7</accession>
<feature type="compositionally biased region" description="Polar residues" evidence="2">
    <location>
        <begin position="540"/>
        <end position="552"/>
    </location>
</feature>
<feature type="domain" description="SWI/SNF and RSC complexes subunit Ssr4 N-terminal" evidence="3">
    <location>
        <begin position="5"/>
        <end position="212"/>
    </location>
</feature>
<dbReference type="EMBL" id="MU251246">
    <property type="protein sequence ID" value="KAG9257045.1"/>
    <property type="molecule type" value="Genomic_DNA"/>
</dbReference>
<reference evidence="5" key="1">
    <citation type="journal article" date="2021" name="IMA Fungus">
        <title>Genomic characterization of three marine fungi, including Emericellopsis atlantica sp. nov. with signatures of a generalist lifestyle and marine biomass degradation.</title>
        <authorList>
            <person name="Hagestad O.C."/>
            <person name="Hou L."/>
            <person name="Andersen J.H."/>
            <person name="Hansen E.H."/>
            <person name="Altermark B."/>
            <person name="Li C."/>
            <person name="Kuhnert E."/>
            <person name="Cox R.J."/>
            <person name="Crous P.W."/>
            <person name="Spatafora J.W."/>
            <person name="Lail K."/>
            <person name="Amirebrahimi M."/>
            <person name="Lipzen A."/>
            <person name="Pangilinan J."/>
            <person name="Andreopoulos W."/>
            <person name="Hayes R.D."/>
            <person name="Ng V."/>
            <person name="Grigoriev I.V."/>
            <person name="Jackson S.A."/>
            <person name="Sutton T.D.S."/>
            <person name="Dobson A.D.W."/>
            <person name="Rama T."/>
        </authorList>
    </citation>
    <scope>NUCLEOTIDE SEQUENCE</scope>
    <source>
        <strain evidence="5">TS7</strain>
    </source>
</reference>
<feature type="coiled-coil region" evidence="1">
    <location>
        <begin position="366"/>
        <end position="397"/>
    </location>
</feature>
<dbReference type="Pfam" id="PF08549">
    <property type="entry name" value="SWI-SNF_Ssr4_N"/>
    <property type="match status" value="1"/>
</dbReference>
<evidence type="ECO:0000259" key="3">
    <source>
        <dbReference type="Pfam" id="PF08549"/>
    </source>
</evidence>
<gene>
    <name evidence="5" type="ORF">F5Z01DRAFT_448548</name>
</gene>
<dbReference type="OrthoDB" id="5321006at2759"/>
<evidence type="ECO:0000256" key="2">
    <source>
        <dbReference type="SAM" id="MobiDB-lite"/>
    </source>
</evidence>
<proteinExistence type="predicted"/>
<evidence type="ECO:0008006" key="7">
    <source>
        <dbReference type="Google" id="ProtNLM"/>
    </source>
</evidence>
<dbReference type="GeneID" id="70290727"/>
<dbReference type="InterPro" id="IPR013859">
    <property type="entry name" value="Ssr4_N"/>
</dbReference>
<feature type="compositionally biased region" description="Polar residues" evidence="2">
    <location>
        <begin position="706"/>
        <end position="715"/>
    </location>
</feature>
<feature type="domain" description="SWI/SNF and RSC complexes subunit Ssr4 C-terminal" evidence="4">
    <location>
        <begin position="269"/>
        <end position="703"/>
    </location>
</feature>
<feature type="compositionally biased region" description="Polar residues" evidence="2">
    <location>
        <begin position="519"/>
        <end position="532"/>
    </location>
</feature>
<feature type="region of interest" description="Disordered" evidence="2">
    <location>
        <begin position="470"/>
        <end position="493"/>
    </location>
</feature>
<keyword evidence="1" id="KW-0175">Coiled coil</keyword>
<dbReference type="InterPro" id="IPR046464">
    <property type="entry name" value="SWI-SNF_Ssr4_C"/>
</dbReference>
<dbReference type="RefSeq" id="XP_046120969.1">
    <property type="nucleotide sequence ID" value="XM_046259824.1"/>
</dbReference>
<evidence type="ECO:0000313" key="5">
    <source>
        <dbReference type="EMBL" id="KAG9257045.1"/>
    </source>
</evidence>
<feature type="compositionally biased region" description="Low complexity" evidence="2">
    <location>
        <begin position="559"/>
        <end position="578"/>
    </location>
</feature>
<dbReference type="AlphaFoldDB" id="A0A9P7ZSU7"/>
<name>A0A9P7ZSU7_9HYPO</name>
<feature type="coiled-coil region" evidence="1">
    <location>
        <begin position="421"/>
        <end position="448"/>
    </location>
</feature>
<dbReference type="Pfam" id="PF20497">
    <property type="entry name" value="SWI-SNF_Ssr4_C"/>
    <property type="match status" value="1"/>
</dbReference>
<protein>
    <recommendedName>
        <fullName evidence="7">DUF1750-domain-containing protein</fullName>
    </recommendedName>
</protein>
<keyword evidence="6" id="KW-1185">Reference proteome</keyword>
<comment type="caution">
    <text evidence="5">The sequence shown here is derived from an EMBL/GenBank/DDBJ whole genome shotgun (WGS) entry which is preliminary data.</text>
</comment>
<dbReference type="Proteomes" id="UP000887229">
    <property type="component" value="Unassembled WGS sequence"/>
</dbReference>
<feature type="region of interest" description="Disordered" evidence="2">
    <location>
        <begin position="230"/>
        <end position="262"/>
    </location>
</feature>
<feature type="compositionally biased region" description="Polar residues" evidence="2">
    <location>
        <begin position="480"/>
        <end position="493"/>
    </location>
</feature>
<evidence type="ECO:0000313" key="6">
    <source>
        <dbReference type="Proteomes" id="UP000887229"/>
    </source>
</evidence>
<dbReference type="GO" id="GO:0006338">
    <property type="term" value="P:chromatin remodeling"/>
    <property type="evidence" value="ECO:0007669"/>
    <property type="project" value="InterPro"/>
</dbReference>
<evidence type="ECO:0000256" key="1">
    <source>
        <dbReference type="SAM" id="Coils"/>
    </source>
</evidence>
<sequence>MSQPDPSFSVPQELIGHVHLVSSHRFPRVANVNVNEVANWLMNAPSIARDKASFCWQFLERPADGTIIMTWQPLQRLNTAFASDGYVWAPPETLYKHDLGNGLILEIYYLKSGFIPQQEQYATHARRRFRLVPAQGHPNAPQPDPNLFIIHWGPAEPADQMPANMIPVDQRIHATMQARQHLLRQGQIRRKDFMLSDRANWPTLPELTGRPMEQQMAPRGVPQHMAYPPQGMAGPPAKRARHASNPSQQGPAPGMPGQNVPGPMDMAAFDDDEDTSRGDMFDHMTPREISYARYQQNHEWMEEILSSPYRMYQITPSDLGLGLKGSLASLTEGIFAAQGAEAYQQTVEADKAYVGRLDPEKATEFRKRVDEHIAKEKAEMEEMKKTHEADLAAMKGKSIMSVREKELRYLQDAGSELWMPHENGEIKNEELKKTVDEIMKEIEDSTGRKIESQPTVKCVQKGGYQAPVAPEPAPVAAAPSNQMSRQASNAGSQNSALMMGESDIDMGNTAAGLLDQMGTGMSSHSTPGNFPTPQAHLAGAQSSAATPQNVNVGSPAVPQQQQQSMQHQPHQPQQQQQSGDVSMGGTEAQKVTPGQNTTGGDWVVVPKDNTATSNAPSAANGGAEPKPPVPKVPSAAGTPGLTDTGFDQSDFGSLGDLDSAGDALASFDTGDLDGGAGSMGDGLDLSMDMEDSAFGDAFHGVGGSAGQTPSGQDGM</sequence>
<feature type="compositionally biased region" description="Low complexity" evidence="2">
    <location>
        <begin position="610"/>
        <end position="624"/>
    </location>
</feature>